<dbReference type="PROSITE" id="PS51186">
    <property type="entry name" value="GNAT"/>
    <property type="match status" value="1"/>
</dbReference>
<dbReference type="PANTHER" id="PTHR36449:SF1">
    <property type="entry name" value="ACETYLTRANSFERASE"/>
    <property type="match status" value="1"/>
</dbReference>
<evidence type="ECO:0000313" key="7">
    <source>
        <dbReference type="EMBL" id="GAA5502682.1"/>
    </source>
</evidence>
<accession>A0ABP9VBS0</accession>
<comment type="catalytic activity">
    <reaction evidence="5">
        <text>glycyl-tRNA(Gly) + acetyl-CoA = N-acetylglycyl-tRNA(Gly) + CoA + H(+)</text>
        <dbReference type="Rhea" id="RHEA:81867"/>
        <dbReference type="Rhea" id="RHEA-COMP:9683"/>
        <dbReference type="Rhea" id="RHEA-COMP:19766"/>
        <dbReference type="ChEBI" id="CHEBI:15378"/>
        <dbReference type="ChEBI" id="CHEBI:57287"/>
        <dbReference type="ChEBI" id="CHEBI:57288"/>
        <dbReference type="ChEBI" id="CHEBI:78522"/>
        <dbReference type="ChEBI" id="CHEBI:232036"/>
    </reaction>
</comment>
<dbReference type="SUPFAM" id="SSF55729">
    <property type="entry name" value="Acyl-CoA N-acyltransferases (Nat)"/>
    <property type="match status" value="1"/>
</dbReference>
<feature type="domain" description="N-acetyltransferase" evidence="6">
    <location>
        <begin position="1"/>
        <end position="163"/>
    </location>
</feature>
<evidence type="ECO:0000256" key="3">
    <source>
        <dbReference type="ARBA" id="ARBA00022679"/>
    </source>
</evidence>
<keyword evidence="4" id="KW-0012">Acyltransferase</keyword>
<dbReference type="PANTHER" id="PTHR36449">
    <property type="entry name" value="ACETYLTRANSFERASE-RELATED"/>
    <property type="match status" value="1"/>
</dbReference>
<dbReference type="Pfam" id="PF13508">
    <property type="entry name" value="Acetyltransf_7"/>
    <property type="match status" value="1"/>
</dbReference>
<organism evidence="7 8">
    <name type="scientific">Deinococcus xinjiangensis</name>
    <dbReference type="NCBI Taxonomy" id="457454"/>
    <lineage>
        <taxon>Bacteria</taxon>
        <taxon>Thermotogati</taxon>
        <taxon>Deinococcota</taxon>
        <taxon>Deinococci</taxon>
        <taxon>Deinococcales</taxon>
        <taxon>Deinococcaceae</taxon>
        <taxon>Deinococcus</taxon>
    </lineage>
</organism>
<evidence type="ECO:0000313" key="8">
    <source>
        <dbReference type="Proteomes" id="UP001458946"/>
    </source>
</evidence>
<dbReference type="InterPro" id="IPR000182">
    <property type="entry name" value="GNAT_dom"/>
</dbReference>
<evidence type="ECO:0000259" key="6">
    <source>
        <dbReference type="PROSITE" id="PS51186"/>
    </source>
</evidence>
<dbReference type="Gene3D" id="3.40.630.30">
    <property type="match status" value="1"/>
</dbReference>
<keyword evidence="3" id="KW-0808">Transferase</keyword>
<comment type="caution">
    <text evidence="7">The sequence shown here is derived from an EMBL/GenBank/DDBJ whole genome shotgun (WGS) entry which is preliminary data.</text>
</comment>
<name>A0ABP9VBS0_9DEIO</name>
<evidence type="ECO:0000256" key="4">
    <source>
        <dbReference type="ARBA" id="ARBA00023315"/>
    </source>
</evidence>
<gene>
    <name evidence="7" type="ORF">Dxin01_02426</name>
</gene>
<evidence type="ECO:0000256" key="2">
    <source>
        <dbReference type="ARBA" id="ARBA00022649"/>
    </source>
</evidence>
<evidence type="ECO:0000256" key="5">
    <source>
        <dbReference type="ARBA" id="ARBA00049880"/>
    </source>
</evidence>
<reference evidence="7 8" key="1">
    <citation type="submission" date="2024-02" db="EMBL/GenBank/DDBJ databases">
        <title>Deinococcus xinjiangensis NBRC 107630.</title>
        <authorList>
            <person name="Ichikawa N."/>
            <person name="Katano-Makiyama Y."/>
            <person name="Hidaka K."/>
        </authorList>
    </citation>
    <scope>NUCLEOTIDE SEQUENCE [LARGE SCALE GENOMIC DNA]</scope>
    <source>
        <strain evidence="7 8">NBRC 107630</strain>
    </source>
</reference>
<dbReference type="EMBL" id="BAABRN010000028">
    <property type="protein sequence ID" value="GAA5502682.1"/>
    <property type="molecule type" value="Genomic_DNA"/>
</dbReference>
<keyword evidence="8" id="KW-1185">Reference proteome</keyword>
<dbReference type="InterPro" id="IPR016181">
    <property type="entry name" value="Acyl_CoA_acyltransferase"/>
</dbReference>
<dbReference type="Proteomes" id="UP001458946">
    <property type="component" value="Unassembled WGS sequence"/>
</dbReference>
<keyword evidence="2" id="KW-1277">Toxin-antitoxin system</keyword>
<evidence type="ECO:0000256" key="1">
    <source>
        <dbReference type="ARBA" id="ARBA00022491"/>
    </source>
</evidence>
<dbReference type="CDD" id="cd04301">
    <property type="entry name" value="NAT_SF"/>
    <property type="match status" value="1"/>
</dbReference>
<protein>
    <recommendedName>
        <fullName evidence="6">N-acetyltransferase domain-containing protein</fullName>
    </recommendedName>
</protein>
<sequence length="169" mass="18585">MTLPSLRVVPFDERFDTSTFECLDEHLTAYLKEGRAVRDLNSGQAAVFLLVDAAGRVLGYYTLSAASVDRKAHFTNSQGKQFGYPQVAVTLLGRVAVHRELKGQGVGTDLIVHALKQAARASETVASYAVILDAKNERVAAIYARLGFVPFKDQPLKMFLPMATIRQLE</sequence>
<proteinExistence type="predicted"/>
<keyword evidence="1" id="KW-0678">Repressor</keyword>